<organism evidence="1 2">
    <name type="scientific">Ambrosia artemisiifolia</name>
    <name type="common">Common ragweed</name>
    <dbReference type="NCBI Taxonomy" id="4212"/>
    <lineage>
        <taxon>Eukaryota</taxon>
        <taxon>Viridiplantae</taxon>
        <taxon>Streptophyta</taxon>
        <taxon>Embryophyta</taxon>
        <taxon>Tracheophyta</taxon>
        <taxon>Spermatophyta</taxon>
        <taxon>Magnoliopsida</taxon>
        <taxon>eudicotyledons</taxon>
        <taxon>Gunneridae</taxon>
        <taxon>Pentapetalae</taxon>
        <taxon>asterids</taxon>
        <taxon>campanulids</taxon>
        <taxon>Asterales</taxon>
        <taxon>Asteraceae</taxon>
        <taxon>Asteroideae</taxon>
        <taxon>Heliantheae alliance</taxon>
        <taxon>Heliantheae</taxon>
        <taxon>Ambrosia</taxon>
    </lineage>
</organism>
<comment type="caution">
    <text evidence="1">The sequence shown here is derived from an EMBL/GenBank/DDBJ whole genome shotgun (WGS) entry which is preliminary data.</text>
</comment>
<dbReference type="AlphaFoldDB" id="A0AAD5CU19"/>
<dbReference type="Proteomes" id="UP001206925">
    <property type="component" value="Unassembled WGS sequence"/>
</dbReference>
<gene>
    <name evidence="1" type="ORF">M8C21_007739</name>
</gene>
<evidence type="ECO:0000313" key="2">
    <source>
        <dbReference type="Proteomes" id="UP001206925"/>
    </source>
</evidence>
<evidence type="ECO:0000313" key="1">
    <source>
        <dbReference type="EMBL" id="KAI7747914.1"/>
    </source>
</evidence>
<reference evidence="1" key="1">
    <citation type="submission" date="2022-06" db="EMBL/GenBank/DDBJ databases">
        <title>Uncovering the hologenomic basis of an extraordinary plant invasion.</title>
        <authorList>
            <person name="Bieker V.C."/>
            <person name="Martin M.D."/>
            <person name="Gilbert T."/>
            <person name="Hodgins K."/>
            <person name="Battlay P."/>
            <person name="Petersen B."/>
            <person name="Wilson J."/>
        </authorList>
    </citation>
    <scope>NUCLEOTIDE SEQUENCE</scope>
    <source>
        <strain evidence="1">AA19_3_7</strain>
        <tissue evidence="1">Leaf</tissue>
    </source>
</reference>
<protein>
    <submittedName>
        <fullName evidence="1">Uncharacterized protein</fullName>
    </submittedName>
</protein>
<keyword evidence="2" id="KW-1185">Reference proteome</keyword>
<name>A0AAD5CU19_AMBAR</name>
<proteinExistence type="predicted"/>
<accession>A0AAD5CU19</accession>
<sequence length="141" mass="16106">MEMIHSETASPALLGFGRSPVVRQPRVTDFPFPVNNVEEDNRVDEVLVDGDVDDSKSSDFGWRWRSGILTIQLCLWNVGSFHLERNGMKPRILHPAYRSRIRWQKPVLYVRGDSVIHITLGSSFFTSQGALMSLSVYFDNH</sequence>
<dbReference type="EMBL" id="JAMZMK010006637">
    <property type="protein sequence ID" value="KAI7747914.1"/>
    <property type="molecule type" value="Genomic_DNA"/>
</dbReference>